<proteinExistence type="predicted"/>
<evidence type="ECO:0000259" key="1">
    <source>
        <dbReference type="Pfam" id="PF08241"/>
    </source>
</evidence>
<dbReference type="CDD" id="cd02440">
    <property type="entry name" value="AdoMet_MTases"/>
    <property type="match status" value="1"/>
</dbReference>
<comment type="caution">
    <text evidence="2">The sequence shown here is derived from an EMBL/GenBank/DDBJ whole genome shotgun (WGS) entry which is preliminary data.</text>
</comment>
<organism evidence="2 3">
    <name type="scientific">Evansella tamaricis</name>
    <dbReference type="NCBI Taxonomy" id="2069301"/>
    <lineage>
        <taxon>Bacteria</taxon>
        <taxon>Bacillati</taxon>
        <taxon>Bacillota</taxon>
        <taxon>Bacilli</taxon>
        <taxon>Bacillales</taxon>
        <taxon>Bacillaceae</taxon>
        <taxon>Evansella</taxon>
    </lineage>
</organism>
<evidence type="ECO:0000313" key="3">
    <source>
        <dbReference type="Proteomes" id="UP000784880"/>
    </source>
</evidence>
<feature type="domain" description="Methyltransferase type 11" evidence="1">
    <location>
        <begin position="41"/>
        <end position="135"/>
    </location>
</feature>
<keyword evidence="3" id="KW-1185">Reference proteome</keyword>
<gene>
    <name evidence="2" type="ORF">KS419_06335</name>
</gene>
<name>A0ABS6JD44_9BACI</name>
<keyword evidence="2" id="KW-0808">Transferase</keyword>
<accession>A0ABS6JD44</accession>
<dbReference type="RefSeq" id="WP_217065226.1">
    <property type="nucleotide sequence ID" value="NZ_JAHQCS010000068.1"/>
</dbReference>
<sequence length="258" mass="29711">MGIDFHSDMNQSSYTTRKADKSWIDAINQLVPTETISLAADVGCGGGIYTKALADLGIEFVTGVDFSDSMLNGARDNCKEYENISFKHGNAFETGLESNSYDLLLERALIHHIEDLHTCFKEGYRILKDGGYYIVQDRTPDDCLLEGNETHVRGYFFELFPKLIDMETKRRFESEVVVERLKEAGFKNIKEVKLWEKRKKYEDKGQLLNDIKARTGRSILHELDDEELKLLIDHLDESLGKMNSIVEKDRWTIWKAEK</sequence>
<dbReference type="Proteomes" id="UP000784880">
    <property type="component" value="Unassembled WGS sequence"/>
</dbReference>
<keyword evidence="2" id="KW-0489">Methyltransferase</keyword>
<dbReference type="Pfam" id="PF08241">
    <property type="entry name" value="Methyltransf_11"/>
    <property type="match status" value="1"/>
</dbReference>
<reference evidence="2 3" key="1">
    <citation type="submission" date="2021-06" db="EMBL/GenBank/DDBJ databases">
        <title>Bacillus sp. RD4P76, an endophyte from a halophyte.</title>
        <authorList>
            <person name="Sun J.-Q."/>
        </authorList>
    </citation>
    <scope>NUCLEOTIDE SEQUENCE [LARGE SCALE GENOMIC DNA]</scope>
    <source>
        <strain evidence="2 3">CGMCC 1.15917</strain>
    </source>
</reference>
<dbReference type="EMBL" id="JAHQCS010000068">
    <property type="protein sequence ID" value="MBU9711345.1"/>
    <property type="molecule type" value="Genomic_DNA"/>
</dbReference>
<dbReference type="GO" id="GO:0008168">
    <property type="term" value="F:methyltransferase activity"/>
    <property type="evidence" value="ECO:0007669"/>
    <property type="project" value="UniProtKB-KW"/>
</dbReference>
<dbReference type="InterPro" id="IPR013216">
    <property type="entry name" value="Methyltransf_11"/>
</dbReference>
<dbReference type="PANTHER" id="PTHR43861">
    <property type="entry name" value="TRANS-ACONITATE 2-METHYLTRANSFERASE-RELATED"/>
    <property type="match status" value="1"/>
</dbReference>
<dbReference type="GO" id="GO:0032259">
    <property type="term" value="P:methylation"/>
    <property type="evidence" value="ECO:0007669"/>
    <property type="project" value="UniProtKB-KW"/>
</dbReference>
<evidence type="ECO:0000313" key="2">
    <source>
        <dbReference type="EMBL" id="MBU9711345.1"/>
    </source>
</evidence>
<protein>
    <submittedName>
        <fullName evidence="2">Class I SAM-dependent methyltransferase</fullName>
    </submittedName>
</protein>